<dbReference type="PANTHER" id="PTHR37461">
    <property type="entry name" value="ANTI-SIGMA-K FACTOR RSKA"/>
    <property type="match status" value="1"/>
</dbReference>
<dbReference type="RefSeq" id="WP_144737697.1">
    <property type="nucleotide sequence ID" value="NZ_JASNUK010000003.1"/>
</dbReference>
<feature type="region of interest" description="Disordered" evidence="1">
    <location>
        <begin position="1"/>
        <end position="25"/>
    </location>
</feature>
<reference evidence="4 5" key="1">
    <citation type="submission" date="2023-05" db="EMBL/GenBank/DDBJ databases">
        <title>Metabolic capabilities are highly conserved among human nasal-associated Corynebacterium species in pangenomic analyses.</title>
        <authorList>
            <person name="Tran T.H."/>
            <person name="Roberts A.Q."/>
            <person name="Escapa I.F."/>
            <person name="Gao W."/>
            <person name="Conlan S."/>
            <person name="Kong H."/>
            <person name="Segre J.A."/>
            <person name="Kelly M.S."/>
            <person name="Lemon K.P."/>
        </authorList>
    </citation>
    <scope>NUCLEOTIDE SEQUENCE [LARGE SCALE GENOMIC DNA]</scope>
    <source>
        <strain evidence="4 5">KPL2811</strain>
    </source>
</reference>
<evidence type="ECO:0000313" key="5">
    <source>
        <dbReference type="Proteomes" id="UP001243856"/>
    </source>
</evidence>
<dbReference type="InterPro" id="IPR018764">
    <property type="entry name" value="RskA_C"/>
</dbReference>
<protein>
    <submittedName>
        <fullName evidence="4">Anti-sigma factor</fullName>
    </submittedName>
</protein>
<name>A0ABT7G3X7_9CORY</name>
<dbReference type="Proteomes" id="UP001243856">
    <property type="component" value="Unassembled WGS sequence"/>
</dbReference>
<keyword evidence="2" id="KW-0472">Membrane</keyword>
<gene>
    <name evidence="4" type="ORF">QPX45_07945</name>
</gene>
<dbReference type="EMBL" id="JASNVK010000013">
    <property type="protein sequence ID" value="MDK4301168.1"/>
    <property type="molecule type" value="Genomic_DNA"/>
</dbReference>
<keyword evidence="2" id="KW-0812">Transmembrane</keyword>
<keyword evidence="5" id="KW-1185">Reference proteome</keyword>
<evidence type="ECO:0000313" key="4">
    <source>
        <dbReference type="EMBL" id="MDK4301168.1"/>
    </source>
</evidence>
<feature type="transmembrane region" description="Helical" evidence="2">
    <location>
        <begin position="116"/>
        <end position="138"/>
    </location>
</feature>
<keyword evidence="2" id="KW-1133">Transmembrane helix</keyword>
<proteinExistence type="predicted"/>
<evidence type="ECO:0000259" key="3">
    <source>
        <dbReference type="Pfam" id="PF10099"/>
    </source>
</evidence>
<sequence length="274" mass="28517">MSDRDRKHVSRNDITSNNVSQDDTEQFDDEFFDAFLDAVPEHTPPQHVKGQLLARLGHSEAGAALDDRTQRESAVEAHNVVSLRAKASSAMAQSAMAQSATPQSAASRKSAPRKTWVLAGGLAAAALLVVVTVLTPVLDNATDGAGEGTIVAEDADSTAAGHEQMHEIMSAADLVSGATSAEGARLHIVSSTEMGKAGAMVDGQPDLADGMGAQVWSVDKNGVVRSAGVIGQDPHEDVWMPFDAATHKVMVTEEPAAGSTSPSGRMLAEVVLEA</sequence>
<dbReference type="PANTHER" id="PTHR37461:SF1">
    <property type="entry name" value="ANTI-SIGMA-K FACTOR RSKA"/>
    <property type="match status" value="1"/>
</dbReference>
<organism evidence="4 5">
    <name type="scientific">Corynebacterium propinquum</name>
    <dbReference type="NCBI Taxonomy" id="43769"/>
    <lineage>
        <taxon>Bacteria</taxon>
        <taxon>Bacillati</taxon>
        <taxon>Actinomycetota</taxon>
        <taxon>Actinomycetes</taxon>
        <taxon>Mycobacteriales</taxon>
        <taxon>Corynebacteriaceae</taxon>
        <taxon>Corynebacterium</taxon>
    </lineage>
</organism>
<evidence type="ECO:0000256" key="2">
    <source>
        <dbReference type="SAM" id="Phobius"/>
    </source>
</evidence>
<feature type="domain" description="Anti-sigma K factor RskA C-terminal" evidence="3">
    <location>
        <begin position="122"/>
        <end position="264"/>
    </location>
</feature>
<dbReference type="InterPro" id="IPR051474">
    <property type="entry name" value="Anti-sigma-K/W_factor"/>
</dbReference>
<evidence type="ECO:0000256" key="1">
    <source>
        <dbReference type="SAM" id="MobiDB-lite"/>
    </source>
</evidence>
<comment type="caution">
    <text evidence="4">The sequence shown here is derived from an EMBL/GenBank/DDBJ whole genome shotgun (WGS) entry which is preliminary data.</text>
</comment>
<dbReference type="Pfam" id="PF10099">
    <property type="entry name" value="RskA_C"/>
    <property type="match status" value="1"/>
</dbReference>
<accession>A0ABT7G3X7</accession>